<feature type="transmembrane region" description="Helical" evidence="8">
    <location>
        <begin position="118"/>
        <end position="140"/>
    </location>
</feature>
<dbReference type="EMBL" id="BPLQ01006759">
    <property type="protein sequence ID" value="GIY25031.1"/>
    <property type="molecule type" value="Genomic_DNA"/>
</dbReference>
<dbReference type="NCBIfam" id="TIGR01013">
    <property type="entry name" value="2a58"/>
    <property type="match status" value="1"/>
</dbReference>
<dbReference type="InterPro" id="IPR003841">
    <property type="entry name" value="Na/Pi_transpt"/>
</dbReference>
<proteinExistence type="inferred from homology"/>
<feature type="region of interest" description="Disordered" evidence="7">
    <location>
        <begin position="34"/>
        <end position="60"/>
    </location>
</feature>
<reference evidence="9 10" key="1">
    <citation type="submission" date="2021-06" db="EMBL/GenBank/DDBJ databases">
        <title>Caerostris darwini draft genome.</title>
        <authorList>
            <person name="Kono N."/>
            <person name="Arakawa K."/>
        </authorList>
    </citation>
    <scope>NUCLEOTIDE SEQUENCE [LARGE SCALE GENOMIC DNA]</scope>
</reference>
<feature type="transmembrane region" description="Helical" evidence="8">
    <location>
        <begin position="201"/>
        <end position="220"/>
    </location>
</feature>
<feature type="transmembrane region" description="Helical" evidence="8">
    <location>
        <begin position="497"/>
        <end position="519"/>
    </location>
</feature>
<dbReference type="PANTHER" id="PTHR10010:SF46">
    <property type="entry name" value="SODIUM-DEPENDENT PHOSPHATE TRANSPORT PROTEIN 2B"/>
    <property type="match status" value="1"/>
</dbReference>
<feature type="transmembrane region" description="Helical" evidence="8">
    <location>
        <begin position="403"/>
        <end position="421"/>
    </location>
</feature>
<evidence type="ECO:0000256" key="5">
    <source>
        <dbReference type="ARBA" id="ARBA00022989"/>
    </source>
</evidence>
<keyword evidence="5 8" id="KW-1133">Transmembrane helix</keyword>
<evidence type="ECO:0000256" key="8">
    <source>
        <dbReference type="SAM" id="Phobius"/>
    </source>
</evidence>
<evidence type="ECO:0000256" key="2">
    <source>
        <dbReference type="ARBA" id="ARBA00005808"/>
    </source>
</evidence>
<feature type="transmembrane region" description="Helical" evidence="8">
    <location>
        <begin position="160"/>
        <end position="180"/>
    </location>
</feature>
<sequence>MRGRRLESRAVPFAPQLRGERAAMKESVPAIVDQKGDTKVLPEEEDPWATPPDFDEQGPRWSELTGAQRARRVAVGISKAGALLFLLWMFVCSLDFLSTSFRLIGGKQAGRVFRESELLRNPVVGLMIGVLATVLVQSSSTSTSVVVTMVGTHLLRVRDAVPIIMGANIGTSVTNTVVSLGQANDRREFRRAFAAATIHDMFNWLAVIVLLPLEVATGYLERVTDAIMSSGEWHQVEGGAPKQAFLQTITKPVTRLVVQLDKKVLEKLASGQINETDDVSLLKQCWRNGTRESCGYLLEQIPWSDSTLGLCLLVVSLLLLCGCLVALVKLLHSVLGGPIASLLRRIINVEPPWPYHLLTGWAAMALGCALTVLVQSSSVFTSALTPLAGLGVVSLERIYPLTLGANIGTTATGLLAALAAPPASLRYTLQIAFCHLLFNVTGILLFYPIPATRLPIPLAKALGNLTSRYRWFSILYLLMMFLLLPAAVFGLSAAGPWALAGVGIPVLLIVVIVGLVNLVQRKRPSLLPLKLRDWSFLPEWMHSLDPLDRVLSRLCCCCPASDGRRDAPVLGLIPNQSQMNILQPVSASSSVLTLNSTCGPEYHTMNGFENCAFGELPKKKKATNNNIVDQKDWDFGGTTTSL</sequence>
<evidence type="ECO:0008006" key="11">
    <source>
        <dbReference type="Google" id="ProtNLM"/>
    </source>
</evidence>
<evidence type="ECO:0000256" key="4">
    <source>
        <dbReference type="ARBA" id="ARBA00022692"/>
    </source>
</evidence>
<dbReference type="NCBIfam" id="NF037997">
    <property type="entry name" value="Na_Pi_symport"/>
    <property type="match status" value="1"/>
</dbReference>
<dbReference type="Proteomes" id="UP001054837">
    <property type="component" value="Unassembled WGS sequence"/>
</dbReference>
<accession>A0AAV4RXC9</accession>
<dbReference type="Pfam" id="PF02690">
    <property type="entry name" value="Na_Pi_cotrans"/>
    <property type="match status" value="2"/>
</dbReference>
<keyword evidence="6 8" id="KW-0472">Membrane</keyword>
<feature type="transmembrane region" description="Helical" evidence="8">
    <location>
        <begin position="307"/>
        <end position="332"/>
    </location>
</feature>
<feature type="transmembrane region" description="Helical" evidence="8">
    <location>
        <begin position="469"/>
        <end position="491"/>
    </location>
</feature>
<dbReference type="GO" id="GO:0044341">
    <property type="term" value="P:sodium-dependent phosphate transport"/>
    <property type="evidence" value="ECO:0007669"/>
    <property type="project" value="InterPro"/>
</dbReference>
<dbReference type="AlphaFoldDB" id="A0AAV4RXC9"/>
<comment type="similarity">
    <text evidence="2">Belongs to the SLC34A transporter family.</text>
</comment>
<evidence type="ECO:0000256" key="1">
    <source>
        <dbReference type="ARBA" id="ARBA00004424"/>
    </source>
</evidence>
<feature type="transmembrane region" description="Helical" evidence="8">
    <location>
        <begin position="427"/>
        <end position="449"/>
    </location>
</feature>
<keyword evidence="3" id="KW-1003">Cell membrane</keyword>
<evidence type="ECO:0000256" key="6">
    <source>
        <dbReference type="ARBA" id="ARBA00023136"/>
    </source>
</evidence>
<comment type="caution">
    <text evidence="9">The sequence shown here is derived from an EMBL/GenBank/DDBJ whole genome shotgun (WGS) entry which is preliminary data.</text>
</comment>
<evidence type="ECO:0000313" key="10">
    <source>
        <dbReference type="Proteomes" id="UP001054837"/>
    </source>
</evidence>
<dbReference type="GO" id="GO:0016324">
    <property type="term" value="C:apical plasma membrane"/>
    <property type="evidence" value="ECO:0007669"/>
    <property type="project" value="UniProtKB-SubCell"/>
</dbReference>
<keyword evidence="10" id="KW-1185">Reference proteome</keyword>
<evidence type="ECO:0000313" key="9">
    <source>
        <dbReference type="EMBL" id="GIY25031.1"/>
    </source>
</evidence>
<dbReference type="PANTHER" id="PTHR10010">
    <property type="entry name" value="SOLUTE CARRIER FAMILY 34 SODIUM PHOSPHATE , MEMBER 2-RELATED"/>
    <property type="match status" value="1"/>
</dbReference>
<gene>
    <name evidence="9" type="primary">SLC34A1</name>
    <name evidence="9" type="ORF">CDAR_429991</name>
</gene>
<feature type="transmembrane region" description="Helical" evidence="8">
    <location>
        <begin position="73"/>
        <end position="97"/>
    </location>
</feature>
<evidence type="ECO:0000256" key="3">
    <source>
        <dbReference type="ARBA" id="ARBA00022475"/>
    </source>
</evidence>
<evidence type="ECO:0000256" key="7">
    <source>
        <dbReference type="SAM" id="MobiDB-lite"/>
    </source>
</evidence>
<protein>
    <recommendedName>
        <fullName evidence="11">Sodium-dependent phosphate transport protein 2B</fullName>
    </recommendedName>
</protein>
<comment type="subcellular location">
    <subcellularLocation>
        <location evidence="1">Apical cell membrane</location>
        <topology evidence="1">Multi-pass membrane protein</topology>
    </subcellularLocation>
</comment>
<feature type="transmembrane region" description="Helical" evidence="8">
    <location>
        <begin position="353"/>
        <end position="373"/>
    </location>
</feature>
<dbReference type="GO" id="GO:0005436">
    <property type="term" value="F:sodium:phosphate symporter activity"/>
    <property type="evidence" value="ECO:0007669"/>
    <property type="project" value="InterPro"/>
</dbReference>
<organism evidence="9 10">
    <name type="scientific">Caerostris darwini</name>
    <dbReference type="NCBI Taxonomy" id="1538125"/>
    <lineage>
        <taxon>Eukaryota</taxon>
        <taxon>Metazoa</taxon>
        <taxon>Ecdysozoa</taxon>
        <taxon>Arthropoda</taxon>
        <taxon>Chelicerata</taxon>
        <taxon>Arachnida</taxon>
        <taxon>Araneae</taxon>
        <taxon>Araneomorphae</taxon>
        <taxon>Entelegynae</taxon>
        <taxon>Araneoidea</taxon>
        <taxon>Araneidae</taxon>
        <taxon>Caerostris</taxon>
    </lineage>
</organism>
<keyword evidence="4 8" id="KW-0812">Transmembrane</keyword>
<name>A0AAV4RXC9_9ARAC</name>